<dbReference type="InterPro" id="IPR005467">
    <property type="entry name" value="His_kinase_dom"/>
</dbReference>
<dbReference type="EMBL" id="FPHF01000037">
    <property type="protein sequence ID" value="SFV56742.1"/>
    <property type="molecule type" value="Genomic_DNA"/>
</dbReference>
<dbReference type="SUPFAM" id="SSF55874">
    <property type="entry name" value="ATPase domain of HSP90 chaperone/DNA topoisomerase II/histidine kinase"/>
    <property type="match status" value="1"/>
</dbReference>
<dbReference type="InterPro" id="IPR036097">
    <property type="entry name" value="HisK_dim/P_sf"/>
</dbReference>
<gene>
    <name evidence="3" type="ORF">MNB_SM-4-1311</name>
</gene>
<dbReference type="Gene3D" id="3.30.565.10">
    <property type="entry name" value="Histidine kinase-like ATPase, C-terminal domain"/>
    <property type="match status" value="1"/>
</dbReference>
<feature type="domain" description="Histidine kinase" evidence="1">
    <location>
        <begin position="195"/>
        <end position="414"/>
    </location>
</feature>
<dbReference type="GO" id="GO:0000155">
    <property type="term" value="F:phosphorelay sensor kinase activity"/>
    <property type="evidence" value="ECO:0007669"/>
    <property type="project" value="InterPro"/>
</dbReference>
<dbReference type="PRINTS" id="PR00344">
    <property type="entry name" value="BCTRLSENSOR"/>
</dbReference>
<dbReference type="PANTHER" id="PTHR43065:SF42">
    <property type="entry name" value="TWO-COMPONENT SENSOR PPRA"/>
    <property type="match status" value="1"/>
</dbReference>
<evidence type="ECO:0000259" key="1">
    <source>
        <dbReference type="PROSITE" id="PS50109"/>
    </source>
</evidence>
<dbReference type="NCBIfam" id="TIGR00229">
    <property type="entry name" value="sensory_box"/>
    <property type="match status" value="1"/>
</dbReference>
<protein>
    <submittedName>
        <fullName evidence="3">Diguanylate cyclase/phosphodiesterase (GGDEF &amp; EAL domains) with PAS/PAC sensor(S)</fullName>
    </submittedName>
</protein>
<dbReference type="PANTHER" id="PTHR43065">
    <property type="entry name" value="SENSOR HISTIDINE KINASE"/>
    <property type="match status" value="1"/>
</dbReference>
<dbReference type="InterPro" id="IPR004358">
    <property type="entry name" value="Sig_transdc_His_kin-like_C"/>
</dbReference>
<sequence length="417" mass="47368">MSFQIETLKEHNSGLVKLLTQNLPDMLWVKDTNGKYIYANKALCRGLLMAKDTEEVLGKNDVFFALRERDTHPENPEWHTFGELCFNSDLEVVKNNKSMKFEEFGNVKGKMLYLEVFKAPFYDKDNNILGTVGTGRDITELKLTQLALEEKNQEILRLNEDLESRVQIEIKKRQEQETIMLHQSRQVVMGEMLESIAHQWRQPLNIIGLASAKLETEYQFFGFKEEAFLSTMALLSANINLMSNTIDDFRKFLHPYKESSTFVPCTVIEEIFHIFEAQFKACHIVSTYESTLEIGVKGIENEFKQVILILINNAVDAIEENILKGNVKEGKIHIKIQQKDKNVLIKISDNGGGISKNDINKVFEAYYTTKGVSSGTGIGLYLAKNIIESRMKGSLSLQNITGGCSFSISIPISIDLD</sequence>
<dbReference type="CDD" id="cd00130">
    <property type="entry name" value="PAS"/>
    <property type="match status" value="1"/>
</dbReference>
<evidence type="ECO:0000313" key="3">
    <source>
        <dbReference type="EMBL" id="SFV56742.1"/>
    </source>
</evidence>
<dbReference type="InterPro" id="IPR000700">
    <property type="entry name" value="PAS-assoc_C"/>
</dbReference>
<dbReference type="Pfam" id="PF08448">
    <property type="entry name" value="PAS_4"/>
    <property type="match status" value="1"/>
</dbReference>
<dbReference type="InterPro" id="IPR035965">
    <property type="entry name" value="PAS-like_dom_sf"/>
</dbReference>
<dbReference type="SUPFAM" id="SSF47384">
    <property type="entry name" value="Homodimeric domain of signal transducing histidine kinase"/>
    <property type="match status" value="1"/>
</dbReference>
<reference evidence="3" key="1">
    <citation type="submission" date="2016-10" db="EMBL/GenBank/DDBJ databases">
        <authorList>
            <person name="de Groot N.N."/>
        </authorList>
    </citation>
    <scope>NUCLEOTIDE SEQUENCE</scope>
</reference>
<dbReference type="InterPro" id="IPR000014">
    <property type="entry name" value="PAS"/>
</dbReference>
<dbReference type="InterPro" id="IPR036890">
    <property type="entry name" value="HATPase_C_sf"/>
</dbReference>
<dbReference type="PROSITE" id="PS50109">
    <property type="entry name" value="HIS_KIN"/>
    <property type="match status" value="1"/>
</dbReference>
<accession>A0A1W1BTG1</accession>
<proteinExistence type="predicted"/>
<dbReference type="AlphaFoldDB" id="A0A1W1BTG1"/>
<dbReference type="Pfam" id="PF02518">
    <property type="entry name" value="HATPase_c"/>
    <property type="match status" value="1"/>
</dbReference>
<name>A0A1W1BTG1_9ZZZZ</name>
<dbReference type="Gene3D" id="3.30.450.20">
    <property type="entry name" value="PAS domain"/>
    <property type="match status" value="1"/>
</dbReference>
<dbReference type="Gene3D" id="1.10.287.130">
    <property type="match status" value="1"/>
</dbReference>
<dbReference type="PROSITE" id="PS50113">
    <property type="entry name" value="PAC"/>
    <property type="match status" value="1"/>
</dbReference>
<dbReference type="SMART" id="SM00387">
    <property type="entry name" value="HATPase_c"/>
    <property type="match status" value="1"/>
</dbReference>
<organism evidence="3">
    <name type="scientific">hydrothermal vent metagenome</name>
    <dbReference type="NCBI Taxonomy" id="652676"/>
    <lineage>
        <taxon>unclassified sequences</taxon>
        <taxon>metagenomes</taxon>
        <taxon>ecological metagenomes</taxon>
    </lineage>
</organism>
<dbReference type="InterPro" id="IPR003594">
    <property type="entry name" value="HATPase_dom"/>
</dbReference>
<feature type="domain" description="PAC" evidence="2">
    <location>
        <begin position="95"/>
        <end position="150"/>
    </location>
</feature>
<dbReference type="InterPro" id="IPR013656">
    <property type="entry name" value="PAS_4"/>
</dbReference>
<evidence type="ECO:0000259" key="2">
    <source>
        <dbReference type="PROSITE" id="PS50113"/>
    </source>
</evidence>
<dbReference type="SUPFAM" id="SSF55785">
    <property type="entry name" value="PYP-like sensor domain (PAS domain)"/>
    <property type="match status" value="1"/>
</dbReference>